<evidence type="ECO:0000313" key="3">
    <source>
        <dbReference type="Proteomes" id="UP000093514"/>
    </source>
</evidence>
<dbReference type="OrthoDB" id="9815002at2"/>
<dbReference type="AlphaFoldDB" id="A0A1C0A918"/>
<accession>A0A1C0A918</accession>
<feature type="domain" description="Transglycosylase SLT" evidence="1">
    <location>
        <begin position="64"/>
        <end position="161"/>
    </location>
</feature>
<dbReference type="Proteomes" id="UP000093514">
    <property type="component" value="Unassembled WGS sequence"/>
</dbReference>
<keyword evidence="3" id="KW-1185">Reference proteome</keyword>
<dbReference type="Gene3D" id="1.10.530.10">
    <property type="match status" value="1"/>
</dbReference>
<gene>
    <name evidence="2" type="ORF">U472_08370</name>
</gene>
<evidence type="ECO:0000259" key="1">
    <source>
        <dbReference type="Pfam" id="PF01464"/>
    </source>
</evidence>
<dbReference type="InterPro" id="IPR023346">
    <property type="entry name" value="Lysozyme-like_dom_sf"/>
</dbReference>
<name>A0A1C0A918_9FIRM</name>
<reference evidence="3" key="1">
    <citation type="submission" date="2016-07" db="EMBL/GenBank/DDBJ databases">
        <authorList>
            <person name="Florea S."/>
            <person name="Webb J.S."/>
            <person name="Jaromczyk J."/>
            <person name="Schardl C.L."/>
        </authorList>
    </citation>
    <scope>NUCLEOTIDE SEQUENCE [LARGE SCALE GENOMIC DNA]</scope>
    <source>
        <strain evidence="3">Z6</strain>
    </source>
</reference>
<reference evidence="2 3" key="2">
    <citation type="submission" date="2016-08" db="EMBL/GenBank/DDBJ databases">
        <title>Orenia metallireducens sp. nov. strain Z6, a Novel Metal-reducing Firmicute from the Deep Subsurface.</title>
        <authorList>
            <person name="Maxim B.I."/>
            <person name="Kenneth K."/>
            <person name="Flynn T.M."/>
            <person name="Oloughlin E.J."/>
            <person name="Locke R.A."/>
            <person name="Weber J.R."/>
            <person name="Egan S.M."/>
            <person name="Mackie R.I."/>
            <person name="Cann I.K."/>
        </authorList>
    </citation>
    <scope>NUCLEOTIDE SEQUENCE [LARGE SCALE GENOMIC DNA]</scope>
    <source>
        <strain evidence="2 3">Z6</strain>
    </source>
</reference>
<dbReference type="EMBL" id="LWDV01000009">
    <property type="protein sequence ID" value="OCL26727.1"/>
    <property type="molecule type" value="Genomic_DNA"/>
</dbReference>
<evidence type="ECO:0000313" key="2">
    <source>
        <dbReference type="EMBL" id="OCL26727.1"/>
    </source>
</evidence>
<sequence>MVFSFNVNLYAYNYQALENYISYRIKYIHNVAHNADITLSKVRVREYAKEIIYWADYYSKDFQVNIDPLLVTAVLETETNFVSRDDYDLGASIGIASMRIDTAKWIARRINVNYNKWKILNPTDMGIRFAVYYLGVAYKKYNGDIDKIIVSYNQGFAKASSKNLDELYNNYLFKVLGRYNYYQQRIRSYDDTIDNYFAYKLAKLD</sequence>
<dbReference type="SUPFAM" id="SSF53955">
    <property type="entry name" value="Lysozyme-like"/>
    <property type="match status" value="1"/>
</dbReference>
<dbReference type="InterPro" id="IPR008258">
    <property type="entry name" value="Transglycosylase_SLT_dom_1"/>
</dbReference>
<proteinExistence type="predicted"/>
<protein>
    <submittedName>
        <fullName evidence="2">Lytic murein transglycosylase</fullName>
    </submittedName>
</protein>
<dbReference type="Pfam" id="PF01464">
    <property type="entry name" value="SLT"/>
    <property type="match status" value="1"/>
</dbReference>
<organism evidence="2 3">
    <name type="scientific">Orenia metallireducens</name>
    <dbReference type="NCBI Taxonomy" id="1413210"/>
    <lineage>
        <taxon>Bacteria</taxon>
        <taxon>Bacillati</taxon>
        <taxon>Bacillota</taxon>
        <taxon>Clostridia</taxon>
        <taxon>Halanaerobiales</taxon>
        <taxon>Halobacteroidaceae</taxon>
        <taxon>Orenia</taxon>
    </lineage>
</organism>
<comment type="caution">
    <text evidence="2">The sequence shown here is derived from an EMBL/GenBank/DDBJ whole genome shotgun (WGS) entry which is preliminary data.</text>
</comment>